<evidence type="ECO:0000256" key="2">
    <source>
        <dbReference type="ARBA" id="ARBA00022574"/>
    </source>
</evidence>
<dbReference type="InterPro" id="IPR036322">
    <property type="entry name" value="WD40_repeat_dom_sf"/>
</dbReference>
<keyword evidence="4" id="KW-0539">Nucleus</keyword>
<dbReference type="InterPro" id="IPR015943">
    <property type="entry name" value="WD40/YVTN_repeat-like_dom_sf"/>
</dbReference>
<feature type="repeat" description="WD" evidence="5">
    <location>
        <begin position="214"/>
        <end position="254"/>
    </location>
</feature>
<accession>A0A1J4KHU6</accession>
<keyword evidence="3" id="KW-0677">Repeat</keyword>
<dbReference type="OrthoDB" id="10251381at2759"/>
<dbReference type="PROSITE" id="PS50294">
    <property type="entry name" value="WD_REPEATS_REGION"/>
    <property type="match status" value="2"/>
</dbReference>
<dbReference type="InterPro" id="IPR020472">
    <property type="entry name" value="WD40_PAC1"/>
</dbReference>
<dbReference type="PROSITE" id="PS50082">
    <property type="entry name" value="WD_REPEATS_2"/>
    <property type="match status" value="3"/>
</dbReference>
<dbReference type="InterPro" id="IPR012972">
    <property type="entry name" value="NLE"/>
</dbReference>
<feature type="domain" description="NLE" evidence="6">
    <location>
        <begin position="6"/>
        <end position="67"/>
    </location>
</feature>
<proteinExistence type="predicted"/>
<dbReference type="AlphaFoldDB" id="A0A1J4KHU6"/>
<evidence type="ECO:0000313" key="9">
    <source>
        <dbReference type="Proteomes" id="UP000179807"/>
    </source>
</evidence>
<dbReference type="PANTHER" id="PTHR22847">
    <property type="entry name" value="WD40 REPEAT PROTEIN"/>
    <property type="match status" value="1"/>
</dbReference>
<comment type="subcellular location">
    <subcellularLocation>
        <location evidence="1">Nucleus</location>
        <location evidence="1">Nucleolus</location>
    </subcellularLocation>
</comment>
<dbReference type="InterPro" id="IPR056151">
    <property type="entry name" value="Beta-prop_DCAF12"/>
</dbReference>
<organism evidence="8 9">
    <name type="scientific">Tritrichomonas foetus</name>
    <dbReference type="NCBI Taxonomy" id="1144522"/>
    <lineage>
        <taxon>Eukaryota</taxon>
        <taxon>Metamonada</taxon>
        <taxon>Parabasalia</taxon>
        <taxon>Tritrichomonadida</taxon>
        <taxon>Tritrichomonadidae</taxon>
        <taxon>Tritrichomonas</taxon>
    </lineage>
</organism>
<reference evidence="8" key="1">
    <citation type="submission" date="2016-10" db="EMBL/GenBank/DDBJ databases">
        <authorList>
            <person name="Benchimol M."/>
            <person name="Almeida L.G."/>
            <person name="Vasconcelos A.T."/>
            <person name="Perreira-Neves A."/>
            <person name="Rosa I.A."/>
            <person name="Tasca T."/>
            <person name="Bogo M.R."/>
            <person name="de Souza W."/>
        </authorList>
    </citation>
    <scope>NUCLEOTIDE SEQUENCE [LARGE SCALE GENOMIC DNA]</scope>
    <source>
        <strain evidence="8">K</strain>
    </source>
</reference>
<dbReference type="PROSITE" id="PS00678">
    <property type="entry name" value="WD_REPEATS_1"/>
    <property type="match status" value="1"/>
</dbReference>
<evidence type="ECO:0000256" key="5">
    <source>
        <dbReference type="PROSITE-ProRule" id="PRU00221"/>
    </source>
</evidence>
<evidence type="ECO:0000259" key="6">
    <source>
        <dbReference type="Pfam" id="PF08154"/>
    </source>
</evidence>
<dbReference type="InterPro" id="IPR019775">
    <property type="entry name" value="WD40_repeat_CS"/>
</dbReference>
<feature type="domain" description="DDB1- and CUL4-associated factor 12 beta-propeller" evidence="7">
    <location>
        <begin position="298"/>
        <end position="348"/>
    </location>
</feature>
<dbReference type="PRINTS" id="PR00320">
    <property type="entry name" value="GPROTEINBRPT"/>
</dbReference>
<dbReference type="RefSeq" id="XP_068362532.1">
    <property type="nucleotide sequence ID" value="XM_068502146.1"/>
</dbReference>
<sequence>MSTDTVRIRFVTKCEEYALPPGDFDVSSSLNRKGLSDALNQVFDLDPPVPFDFKIGPHFLRQSLSQAMKLLQISTEDVLIIEFFPAFRLPVPDKEMTTDAWISCLRLKDSNLLYSLYDGSIRYNENVYKASNKSSPMKCVAPLGSNEAVAGDLDGNVTIFDLSNQNEPQSFSLSNEPIQTVATFPAFENLFIIGSCDGTISMWSTSANDGTLLSAMHGDSVQALQWVDEKTLMSASLDRTIKIWDVEKLAEKASLSASCGILCLSAHDSLIVTGHPDRSIRLWDTRAEEHRSVVREFKSHTNWVSTISWVNNEVFVSGGYDGAVKLWNMGTQVPLFTISQHDEKVLSVAVNSKEIVAGGSGQTIHHFSLSE</sequence>
<evidence type="ECO:0000256" key="4">
    <source>
        <dbReference type="ARBA" id="ARBA00023242"/>
    </source>
</evidence>
<dbReference type="SUPFAM" id="SSF50978">
    <property type="entry name" value="WD40 repeat-like"/>
    <property type="match status" value="1"/>
</dbReference>
<dbReference type="Pfam" id="PF08154">
    <property type="entry name" value="NLE"/>
    <property type="match status" value="1"/>
</dbReference>
<comment type="caution">
    <text evidence="8">The sequence shown here is derived from an EMBL/GenBank/DDBJ whole genome shotgun (WGS) entry which is preliminary data.</text>
</comment>
<dbReference type="Pfam" id="PF23760">
    <property type="entry name" value="Beta-prop_DCAF12"/>
    <property type="match status" value="1"/>
</dbReference>
<feature type="repeat" description="WD" evidence="5">
    <location>
        <begin position="297"/>
        <end position="337"/>
    </location>
</feature>
<dbReference type="SMART" id="SM00320">
    <property type="entry name" value="WD40"/>
    <property type="match status" value="6"/>
</dbReference>
<dbReference type="GO" id="GO:0005730">
    <property type="term" value="C:nucleolus"/>
    <property type="evidence" value="ECO:0007669"/>
    <property type="project" value="UniProtKB-SubCell"/>
</dbReference>
<dbReference type="GO" id="GO:1990234">
    <property type="term" value="C:transferase complex"/>
    <property type="evidence" value="ECO:0007669"/>
    <property type="project" value="UniProtKB-ARBA"/>
</dbReference>
<dbReference type="EMBL" id="MLAK01000640">
    <property type="protein sequence ID" value="OHT09396.1"/>
    <property type="molecule type" value="Genomic_DNA"/>
</dbReference>
<name>A0A1J4KHU6_9EUKA</name>
<gene>
    <name evidence="8" type="ORF">TRFO_21721</name>
</gene>
<dbReference type="Gene3D" id="2.130.10.10">
    <property type="entry name" value="YVTN repeat-like/Quinoprotein amine dehydrogenase"/>
    <property type="match status" value="2"/>
</dbReference>
<dbReference type="VEuPathDB" id="TrichDB:TRFO_21721"/>
<evidence type="ECO:0000313" key="8">
    <source>
        <dbReference type="EMBL" id="OHT09396.1"/>
    </source>
</evidence>
<dbReference type="GeneID" id="94836850"/>
<dbReference type="Proteomes" id="UP000179807">
    <property type="component" value="Unassembled WGS sequence"/>
</dbReference>
<evidence type="ECO:0000256" key="3">
    <source>
        <dbReference type="ARBA" id="ARBA00022737"/>
    </source>
</evidence>
<keyword evidence="9" id="KW-1185">Reference proteome</keyword>
<dbReference type="PANTHER" id="PTHR22847:SF637">
    <property type="entry name" value="WD REPEAT DOMAIN 5B"/>
    <property type="match status" value="1"/>
</dbReference>
<feature type="repeat" description="WD" evidence="5">
    <location>
        <begin position="262"/>
        <end position="293"/>
    </location>
</feature>
<evidence type="ECO:0000259" key="7">
    <source>
        <dbReference type="Pfam" id="PF23760"/>
    </source>
</evidence>
<keyword evidence="2 5" id="KW-0853">WD repeat</keyword>
<evidence type="ECO:0000256" key="1">
    <source>
        <dbReference type="ARBA" id="ARBA00004604"/>
    </source>
</evidence>
<protein>
    <submittedName>
        <fullName evidence="8">Uncharacterized protein</fullName>
    </submittedName>
</protein>
<dbReference type="Pfam" id="PF00400">
    <property type="entry name" value="WD40"/>
    <property type="match status" value="3"/>
</dbReference>
<dbReference type="InterPro" id="IPR001680">
    <property type="entry name" value="WD40_rpt"/>
</dbReference>